<keyword evidence="3" id="KW-1185">Reference proteome</keyword>
<dbReference type="EMBL" id="SAVA01000002">
    <property type="protein sequence ID" value="RWR54028.1"/>
    <property type="molecule type" value="Genomic_DNA"/>
</dbReference>
<dbReference type="RefSeq" id="WP_128155396.1">
    <property type="nucleotide sequence ID" value="NZ_JBHSOM010000016.1"/>
</dbReference>
<dbReference type="AlphaFoldDB" id="A0A3S3LVF9"/>
<gene>
    <name evidence="2" type="ORF">EOW66_05295</name>
</gene>
<accession>A0A3S3LVF9</accession>
<evidence type="ECO:0000256" key="1">
    <source>
        <dbReference type="SAM" id="MobiDB-lite"/>
    </source>
</evidence>
<evidence type="ECO:0000313" key="2">
    <source>
        <dbReference type="EMBL" id="RWR54028.1"/>
    </source>
</evidence>
<evidence type="ECO:0000313" key="3">
    <source>
        <dbReference type="Proteomes" id="UP000288071"/>
    </source>
</evidence>
<proteinExistence type="predicted"/>
<comment type="caution">
    <text evidence="2">The sequence shown here is derived from an EMBL/GenBank/DDBJ whole genome shotgun (WGS) entry which is preliminary data.</text>
</comment>
<name>A0A3S3LVF9_9RHOB</name>
<reference evidence="2" key="1">
    <citation type="submission" date="2019-01" db="EMBL/GenBank/DDBJ databases">
        <title>Sinorhodobacter populi sp. nov. isolated from the symptomatic bark tissue of Populus euramericana canker.</title>
        <authorList>
            <person name="Xu G."/>
        </authorList>
    </citation>
    <scope>NUCLEOTIDE SEQUENCE [LARGE SCALE GENOMIC DNA]</scope>
    <source>
        <strain evidence="2">CGMCC 1.12963</strain>
    </source>
</reference>
<organism evidence="2 3">
    <name type="scientific">Paenirhodobacter huangdaonensis</name>
    <dbReference type="NCBI Taxonomy" id="2501515"/>
    <lineage>
        <taxon>Bacteria</taxon>
        <taxon>Pseudomonadati</taxon>
        <taxon>Pseudomonadota</taxon>
        <taxon>Alphaproteobacteria</taxon>
        <taxon>Rhodobacterales</taxon>
        <taxon>Rhodobacter group</taxon>
        <taxon>Paenirhodobacter</taxon>
    </lineage>
</organism>
<protein>
    <submittedName>
        <fullName evidence="2">Uncharacterized protein</fullName>
    </submittedName>
</protein>
<feature type="region of interest" description="Disordered" evidence="1">
    <location>
        <begin position="35"/>
        <end position="80"/>
    </location>
</feature>
<reference evidence="2" key="2">
    <citation type="submission" date="2019-01" db="EMBL/GenBank/DDBJ databases">
        <authorList>
            <person name="Li Y."/>
        </authorList>
    </citation>
    <scope>NUCLEOTIDE SEQUENCE [LARGE SCALE GENOMIC DNA]</scope>
    <source>
        <strain evidence="2">CGMCC 1.12963</strain>
    </source>
</reference>
<dbReference type="Proteomes" id="UP000288071">
    <property type="component" value="Unassembled WGS sequence"/>
</dbReference>
<feature type="compositionally biased region" description="Basic and acidic residues" evidence="1">
    <location>
        <begin position="46"/>
        <end position="62"/>
    </location>
</feature>
<sequence>MDKETFSEVRIANAFKPNVELSDQDIAEMRRRMAASNREWKKRKKREEIEGGFDPKEADRQRQFAASKKRRNNKGMRRDLSELEIAQLKSAWVAE</sequence>